<evidence type="ECO:0000256" key="8">
    <source>
        <dbReference type="PIRSR" id="PIRSR000296-1"/>
    </source>
</evidence>
<dbReference type="InterPro" id="IPR020835">
    <property type="entry name" value="Catalase_sf"/>
</dbReference>
<dbReference type="GO" id="GO:0005737">
    <property type="term" value="C:cytoplasm"/>
    <property type="evidence" value="ECO:0007669"/>
    <property type="project" value="TreeGrafter"/>
</dbReference>
<dbReference type="EMBL" id="JFCB01000022">
    <property type="protein sequence ID" value="KES04864.1"/>
    <property type="molecule type" value="Genomic_DNA"/>
</dbReference>
<evidence type="ECO:0000256" key="4">
    <source>
        <dbReference type="ARBA" id="ARBA00022723"/>
    </source>
</evidence>
<dbReference type="Pfam" id="PF00199">
    <property type="entry name" value="Catalase"/>
    <property type="match status" value="1"/>
</dbReference>
<dbReference type="SUPFAM" id="SSF56634">
    <property type="entry name" value="Heme-dependent catalase-like"/>
    <property type="match status" value="1"/>
</dbReference>
<dbReference type="GO" id="GO:0042542">
    <property type="term" value="P:response to hydrogen peroxide"/>
    <property type="evidence" value="ECO:0007669"/>
    <property type="project" value="TreeGrafter"/>
</dbReference>
<organism evidence="11 12">
    <name type="scientific">Streptomyces toyocaensis</name>
    <dbReference type="NCBI Taxonomy" id="55952"/>
    <lineage>
        <taxon>Bacteria</taxon>
        <taxon>Bacillati</taxon>
        <taxon>Actinomycetota</taxon>
        <taxon>Actinomycetes</taxon>
        <taxon>Kitasatosporales</taxon>
        <taxon>Streptomycetaceae</taxon>
        <taxon>Streptomyces</taxon>
    </lineage>
</organism>
<dbReference type="InterPro" id="IPR011614">
    <property type="entry name" value="Catalase_core"/>
</dbReference>
<dbReference type="OrthoDB" id="255727at2"/>
<keyword evidence="4 7" id="KW-0479">Metal-binding</keyword>
<dbReference type="PROSITE" id="PS51402">
    <property type="entry name" value="CATALASE_3"/>
    <property type="match status" value="1"/>
</dbReference>
<keyword evidence="5 7" id="KW-0560">Oxidoreductase</keyword>
<comment type="cofactor">
    <cofactor evidence="7">
        <name>heme</name>
        <dbReference type="ChEBI" id="CHEBI:30413"/>
    </cofactor>
</comment>
<keyword evidence="12" id="KW-1185">Reference proteome</keyword>
<dbReference type="PRINTS" id="PR00067">
    <property type="entry name" value="CATALASE"/>
</dbReference>
<dbReference type="PIRSF" id="PIRSF000296">
    <property type="entry name" value="SrpA"/>
    <property type="match status" value="1"/>
</dbReference>
<keyword evidence="6 7" id="KW-0408">Iron</keyword>
<dbReference type="AlphaFoldDB" id="A0A081XMU1"/>
<dbReference type="Gene3D" id="1.20.1280.120">
    <property type="match status" value="1"/>
</dbReference>
<dbReference type="Gene3D" id="2.40.180.10">
    <property type="entry name" value="Catalase core domain"/>
    <property type="match status" value="1"/>
</dbReference>
<feature type="binding site" description="axial binding residue" evidence="9">
    <location>
        <position position="318"/>
    </location>
    <ligand>
        <name>heme</name>
        <dbReference type="ChEBI" id="CHEBI:30413"/>
    </ligand>
    <ligandPart>
        <name>Fe</name>
        <dbReference type="ChEBI" id="CHEBI:18248"/>
    </ligandPart>
</feature>
<keyword evidence="3 7" id="KW-0349">Heme</keyword>
<accession>A0A081XMU1</accession>
<dbReference type="Proteomes" id="UP000028341">
    <property type="component" value="Unassembled WGS sequence"/>
</dbReference>
<evidence type="ECO:0000256" key="2">
    <source>
        <dbReference type="ARBA" id="ARBA00022559"/>
    </source>
</evidence>
<dbReference type="GO" id="GO:0020037">
    <property type="term" value="F:heme binding"/>
    <property type="evidence" value="ECO:0007669"/>
    <property type="project" value="InterPro"/>
</dbReference>
<evidence type="ECO:0000256" key="1">
    <source>
        <dbReference type="ARBA" id="ARBA00005329"/>
    </source>
</evidence>
<reference evidence="11 12" key="1">
    <citation type="submission" date="2014-02" db="EMBL/GenBank/DDBJ databases">
        <title>The genome announcement of Streptomyces toyocaensis NRRL15009.</title>
        <authorList>
            <person name="Hong H.-J."/>
            <person name="Kwun M.J."/>
        </authorList>
    </citation>
    <scope>NUCLEOTIDE SEQUENCE [LARGE SCALE GENOMIC DNA]</scope>
    <source>
        <strain evidence="11 12">NRRL 15009</strain>
    </source>
</reference>
<sequence length="343" mass="36492">MGAVAGVGAVDLGAFLFASGRLTPDRLTPGRLTDGFETVFGKHAGFRRNHAKGVGVAGSFLANGAGNAVSEAVVFEDGRRTPVTGRFSLSGGVPDVADATQTVRGLGLRFDLPDGEQWRTAMINRPVFQDRTPQGFYERMLAFKAMPGTGKPDPEKTAAFLAKHPETVRAMELAKQHPPTSGFADSSFNGLNTFHFTNGSGDTVPVRWSLIPLQPVRPAAKGPLGRNELFEKLIAALDAGPLRWRMVLTIGRPEDPVDDATAAWPDTRRTIDAGVLTLTSARTEAAGEGRDINFDPTVVPRGIAPSSDPLLSARSAVYAQSFTRRAGEGIRTSPVKAAEESDV</sequence>
<dbReference type="SMART" id="SM01060">
    <property type="entry name" value="Catalase"/>
    <property type="match status" value="1"/>
</dbReference>
<dbReference type="InterPro" id="IPR018028">
    <property type="entry name" value="Catalase"/>
</dbReference>
<dbReference type="GO" id="GO:0042744">
    <property type="term" value="P:hydrogen peroxide catabolic process"/>
    <property type="evidence" value="ECO:0007669"/>
    <property type="project" value="TreeGrafter"/>
</dbReference>
<comment type="similarity">
    <text evidence="1 7">Belongs to the catalase family.</text>
</comment>
<name>A0A081XMU1_STRTO</name>
<dbReference type="eggNOG" id="COG0753">
    <property type="taxonomic scope" value="Bacteria"/>
</dbReference>
<evidence type="ECO:0000256" key="7">
    <source>
        <dbReference type="PIRNR" id="PIRNR000296"/>
    </source>
</evidence>
<comment type="caution">
    <text evidence="11">The sequence shown here is derived from an EMBL/GenBank/DDBJ whole genome shotgun (WGS) entry which is preliminary data.</text>
</comment>
<dbReference type="GO" id="GO:0004096">
    <property type="term" value="F:catalase activity"/>
    <property type="evidence" value="ECO:0007669"/>
    <property type="project" value="InterPro"/>
</dbReference>
<evidence type="ECO:0000313" key="11">
    <source>
        <dbReference type="EMBL" id="KES04864.1"/>
    </source>
</evidence>
<dbReference type="PANTHER" id="PTHR11465:SF9">
    <property type="entry name" value="CATALASE"/>
    <property type="match status" value="1"/>
</dbReference>
<gene>
    <name evidence="11" type="ORF">BU52_22745</name>
</gene>
<evidence type="ECO:0000256" key="5">
    <source>
        <dbReference type="ARBA" id="ARBA00023002"/>
    </source>
</evidence>
<evidence type="ECO:0000256" key="6">
    <source>
        <dbReference type="ARBA" id="ARBA00023004"/>
    </source>
</evidence>
<evidence type="ECO:0000259" key="10">
    <source>
        <dbReference type="SMART" id="SM01060"/>
    </source>
</evidence>
<dbReference type="STRING" id="55952.BU52_22745"/>
<evidence type="ECO:0000313" key="12">
    <source>
        <dbReference type="Proteomes" id="UP000028341"/>
    </source>
</evidence>
<keyword evidence="2 7" id="KW-0575">Peroxidase</keyword>
<protein>
    <recommendedName>
        <fullName evidence="7">Catalase-related peroxidase</fullName>
        <ecNumber evidence="7">1.11.1.-</ecNumber>
    </recommendedName>
</protein>
<dbReference type="InterPro" id="IPR024168">
    <property type="entry name" value="Catalase_SrpA-type_pred"/>
</dbReference>
<feature type="domain" description="Catalase core" evidence="10">
    <location>
        <begin position="16"/>
        <end position="342"/>
    </location>
</feature>
<feature type="active site" evidence="8">
    <location>
        <position position="50"/>
    </location>
</feature>
<dbReference type="PANTHER" id="PTHR11465">
    <property type="entry name" value="CATALASE"/>
    <property type="match status" value="1"/>
</dbReference>
<dbReference type="GO" id="GO:0046872">
    <property type="term" value="F:metal ion binding"/>
    <property type="evidence" value="ECO:0007669"/>
    <property type="project" value="UniProtKB-KW"/>
</dbReference>
<evidence type="ECO:0000256" key="3">
    <source>
        <dbReference type="ARBA" id="ARBA00022617"/>
    </source>
</evidence>
<evidence type="ECO:0000256" key="9">
    <source>
        <dbReference type="PIRSR" id="PIRSR000296-2"/>
    </source>
</evidence>
<dbReference type="CDD" id="cd08153">
    <property type="entry name" value="srpA_like"/>
    <property type="match status" value="1"/>
</dbReference>
<dbReference type="EC" id="1.11.1.-" evidence="7"/>
<comment type="function">
    <text evidence="7">Has an organic peroxide-dependent peroxidase activity.</text>
</comment>
<proteinExistence type="inferred from homology"/>